<evidence type="ECO:0000259" key="4">
    <source>
        <dbReference type="PROSITE" id="PS51459"/>
    </source>
</evidence>
<feature type="binding site" evidence="3">
    <location>
        <begin position="223"/>
        <end position="230"/>
    </location>
    <ligand>
        <name>ATP</name>
        <dbReference type="ChEBI" id="CHEBI:30616"/>
    </ligand>
</feature>
<dbReference type="Pfam" id="PF13784">
    <property type="entry name" value="Fic_N"/>
    <property type="match status" value="1"/>
</dbReference>
<feature type="binding site" evidence="3">
    <location>
        <begin position="261"/>
        <end position="262"/>
    </location>
    <ligand>
        <name>ATP</name>
        <dbReference type="ChEBI" id="CHEBI:30616"/>
    </ligand>
</feature>
<accession>A0A2W5PV16</accession>
<dbReference type="Gene3D" id="1.10.3290.10">
    <property type="entry name" value="Fido-like domain"/>
    <property type="match status" value="1"/>
</dbReference>
<dbReference type="InterPro" id="IPR003812">
    <property type="entry name" value="Fido"/>
</dbReference>
<comment type="caution">
    <text evidence="5">The sequence shown here is derived from an EMBL/GenBank/DDBJ whole genome shotgun (WGS) entry which is preliminary data.</text>
</comment>
<feature type="binding site" evidence="1">
    <location>
        <position position="219"/>
    </location>
    <ligand>
        <name>ATP</name>
        <dbReference type="ChEBI" id="CHEBI:30616"/>
    </ligand>
</feature>
<keyword evidence="1" id="KW-0547">Nucleotide-binding</keyword>
<dbReference type="InterPro" id="IPR036390">
    <property type="entry name" value="WH_DNA-bd_sf"/>
</dbReference>
<dbReference type="GO" id="GO:0005524">
    <property type="term" value="F:ATP binding"/>
    <property type="evidence" value="ECO:0007669"/>
    <property type="project" value="UniProtKB-KW"/>
</dbReference>
<sequence length="393" mass="43945">MTQGSGSNARQGRFVETPVAGETVRAFVPPALPPDPPIDVLSLLERLSVAERALGRLDGITMLLPRQELFLYMYVRKEAVLSSQIEGTQSTLSDLLRFETEAQAGEPIDDIREVSNYVDAMMFGLERLADLPLSLRLIREMHARLLQSGRGGTKDPGEFRRSQNWIGGSRPGNALFVPPPVTEIDNALGALESFMHETQSRLPALIKAGLLHVQFETIHPFLDGNGRIGRLLVILYLCVHGVLREPLLYLSLYLKTHRADYYRLLQEVREHGAWEAWLEFFLEGVAETANQAFEAATRIVELFKTDRDRIAAESSRAGSALRIHDLMQRNPYATSNQLVSWCRLSAPTVNATLADLERLGIVEEVTGRRRGRVFGYRRYLAILSEGTEPLPAG</sequence>
<feature type="binding site" evidence="1">
    <location>
        <position position="86"/>
    </location>
    <ligand>
        <name>ATP</name>
        <dbReference type="ChEBI" id="CHEBI:30616"/>
    </ligand>
</feature>
<dbReference type="SUPFAM" id="SSF46785">
    <property type="entry name" value="Winged helix' DNA-binding domain"/>
    <property type="match status" value="1"/>
</dbReference>
<feature type="domain" description="Fido" evidence="4">
    <location>
        <begin position="133"/>
        <end position="283"/>
    </location>
</feature>
<dbReference type="AlphaFoldDB" id="A0A2W5PV16"/>
<evidence type="ECO:0000256" key="3">
    <source>
        <dbReference type="PIRSR" id="PIRSR640198-2"/>
    </source>
</evidence>
<evidence type="ECO:0000256" key="2">
    <source>
        <dbReference type="PIRSR" id="PIRSR640198-1"/>
    </source>
</evidence>
<dbReference type="InterPro" id="IPR026287">
    <property type="entry name" value="SoFic-like"/>
</dbReference>
<evidence type="ECO:0000313" key="5">
    <source>
        <dbReference type="EMBL" id="PZQ46293.1"/>
    </source>
</evidence>
<dbReference type="InterPro" id="IPR025758">
    <property type="entry name" value="Fic/DOC_N"/>
</dbReference>
<reference evidence="5 6" key="1">
    <citation type="submission" date="2017-08" db="EMBL/GenBank/DDBJ databases">
        <title>Infants hospitalized years apart are colonized by the same room-sourced microbial strains.</title>
        <authorList>
            <person name="Brooks B."/>
            <person name="Olm M.R."/>
            <person name="Firek B.A."/>
            <person name="Baker R."/>
            <person name="Thomas B.C."/>
            <person name="Morowitz M.J."/>
            <person name="Banfield J.F."/>
        </authorList>
    </citation>
    <scope>NUCLEOTIDE SEQUENCE [LARGE SCALE GENOMIC DNA]</scope>
    <source>
        <strain evidence="5">S2_005_002_R2_34</strain>
    </source>
</reference>
<dbReference type="Proteomes" id="UP000249185">
    <property type="component" value="Unassembled WGS sequence"/>
</dbReference>
<feature type="binding site" evidence="1">
    <location>
        <position position="261"/>
    </location>
    <ligand>
        <name>ATP</name>
        <dbReference type="ChEBI" id="CHEBI:30616"/>
    </ligand>
</feature>
<proteinExistence type="predicted"/>
<dbReference type="PANTHER" id="PTHR13504">
    <property type="entry name" value="FIDO DOMAIN-CONTAINING PROTEIN DDB_G0283145"/>
    <property type="match status" value="1"/>
</dbReference>
<dbReference type="PIRSF" id="PIRSF038925">
    <property type="entry name" value="AMP-prot_trans"/>
    <property type="match status" value="1"/>
</dbReference>
<gene>
    <name evidence="5" type="ORF">DI556_20680</name>
</gene>
<dbReference type="SUPFAM" id="SSF140931">
    <property type="entry name" value="Fic-like"/>
    <property type="match status" value="1"/>
</dbReference>
<dbReference type="PROSITE" id="PS51459">
    <property type="entry name" value="FIDO"/>
    <property type="match status" value="1"/>
</dbReference>
<name>A0A2W5PV16_RHOSU</name>
<protein>
    <submittedName>
        <fullName evidence="5">Cell filamentation protein Fic</fullName>
    </submittedName>
</protein>
<feature type="binding site" evidence="1">
    <location>
        <begin position="224"/>
        <end position="230"/>
    </location>
    <ligand>
        <name>ATP</name>
        <dbReference type="ChEBI" id="CHEBI:30616"/>
    </ligand>
</feature>
<evidence type="ECO:0000313" key="6">
    <source>
        <dbReference type="Proteomes" id="UP000249185"/>
    </source>
</evidence>
<evidence type="ECO:0000256" key="1">
    <source>
        <dbReference type="PIRSR" id="PIRSR038925-1"/>
    </source>
</evidence>
<keyword evidence="1" id="KW-0067">ATP-binding</keyword>
<dbReference type="InterPro" id="IPR036597">
    <property type="entry name" value="Fido-like_dom_sf"/>
</dbReference>
<dbReference type="InterPro" id="IPR040198">
    <property type="entry name" value="Fido_containing"/>
</dbReference>
<organism evidence="5 6">
    <name type="scientific">Rhodovulum sulfidophilum</name>
    <name type="common">Rhodobacter sulfidophilus</name>
    <dbReference type="NCBI Taxonomy" id="35806"/>
    <lineage>
        <taxon>Bacteria</taxon>
        <taxon>Pseudomonadati</taxon>
        <taxon>Pseudomonadota</taxon>
        <taxon>Alphaproteobacteria</taxon>
        <taxon>Rhodobacterales</taxon>
        <taxon>Paracoccaceae</taxon>
        <taxon>Rhodovulum</taxon>
    </lineage>
</organism>
<dbReference type="Pfam" id="PF02661">
    <property type="entry name" value="Fic"/>
    <property type="match status" value="1"/>
</dbReference>
<dbReference type="EMBL" id="QFPW01000027">
    <property type="protein sequence ID" value="PZQ46293.1"/>
    <property type="molecule type" value="Genomic_DNA"/>
</dbReference>
<dbReference type="PANTHER" id="PTHR13504:SF38">
    <property type="entry name" value="FIDO DOMAIN-CONTAINING PROTEIN"/>
    <property type="match status" value="1"/>
</dbReference>
<feature type="active site" evidence="2">
    <location>
        <position position="219"/>
    </location>
</feature>